<dbReference type="EC" id="2.4.1.129" evidence="5"/>
<dbReference type="SUPFAM" id="SSF56519">
    <property type="entry name" value="Penicillin binding protein dimerisation domain"/>
    <property type="match status" value="1"/>
</dbReference>
<protein>
    <submittedName>
        <fullName evidence="5">Peptidoglycan glycosyltransferase, cell division protein FtsI (Penicillin-binding protein 3)</fullName>
        <ecNumber evidence="5">2.4.1.129</ecNumber>
    </submittedName>
</protein>
<dbReference type="Gene3D" id="3.40.710.10">
    <property type="entry name" value="DD-peptidase/beta-lactamase superfamily"/>
    <property type="match status" value="1"/>
</dbReference>
<evidence type="ECO:0000259" key="4">
    <source>
        <dbReference type="Pfam" id="PF03717"/>
    </source>
</evidence>
<dbReference type="EMBL" id="LCFA01000004">
    <property type="protein sequence ID" value="KKS82895.1"/>
    <property type="molecule type" value="Genomic_DNA"/>
</dbReference>
<dbReference type="PANTHER" id="PTHR30627">
    <property type="entry name" value="PEPTIDOGLYCAN D,D-TRANSPEPTIDASE"/>
    <property type="match status" value="1"/>
</dbReference>
<keyword evidence="5" id="KW-0131">Cell cycle</keyword>
<dbReference type="Pfam" id="PF00905">
    <property type="entry name" value="Transpeptidase"/>
    <property type="match status" value="1"/>
</dbReference>
<dbReference type="InterPro" id="IPR001460">
    <property type="entry name" value="PCN-bd_Tpept"/>
</dbReference>
<evidence type="ECO:0000313" key="5">
    <source>
        <dbReference type="EMBL" id="KKS82895.1"/>
    </source>
</evidence>
<dbReference type="PANTHER" id="PTHR30627:SF1">
    <property type="entry name" value="PEPTIDOGLYCAN D,D-TRANSPEPTIDASE FTSI"/>
    <property type="match status" value="1"/>
</dbReference>
<comment type="subcellular location">
    <subcellularLocation>
        <location evidence="1">Membrane</location>
    </subcellularLocation>
</comment>
<evidence type="ECO:0000313" key="6">
    <source>
        <dbReference type="Proteomes" id="UP000034810"/>
    </source>
</evidence>
<dbReference type="GO" id="GO:0071555">
    <property type="term" value="P:cell wall organization"/>
    <property type="evidence" value="ECO:0007669"/>
    <property type="project" value="TreeGrafter"/>
</dbReference>
<dbReference type="GO" id="GO:0016757">
    <property type="term" value="F:glycosyltransferase activity"/>
    <property type="evidence" value="ECO:0007669"/>
    <property type="project" value="UniProtKB-KW"/>
</dbReference>
<sequence length="541" mass="60149">MKFWFIRIFFVLVFGALLTNLFFIQVREDKYYAGIAKAQEDAFNNYARPKRGLIYFTDKNNNQIPAVLNKDYPIIYAVPTEIKDPQSVARLLGPIVGKEETFLTKILSKPDDLYELILEKANLSQATQVKSLNIEGIYIRNENFRFYPLGITAAHLLGFLAPSDNGTVEGRYGLELQFEEKLSGVSQEENAKGDSSEGENLITTIDRNIQAETEKIISSLVKEWNAEEGLAIVQEPWSGKILAMSAYPPFDPNNYSSYEIDSFINPAVQLVYEPGSVFKPITMSAGIDSGKITPQTTYNDVGYVKMDGYTIKNWDEKAYGLQTMTNVIEKSLNTGSIFAEKTMGHSIFSQYVRDFGLGEKTGIQLPGEIKGNLRNLSSKRNVDFATMSYGQGISVTPIGLITAFSAIANGGVLMKPLVLSDEQPQVVRRVIEPETAKQVIEMMVSAVDKNKIAYISQYNVAGKTGTAFIPDFEKGGYTDKVINTYIGFAPAFNPKFVVLIRLSNPSGAPLAGQTVVPAFRKMAEFLLNYYEVSPDRETTNN</sequence>
<dbReference type="PATRIC" id="fig|1619011.3.peg.222"/>
<keyword evidence="5" id="KW-0132">Cell division</keyword>
<dbReference type="GO" id="GO:0005886">
    <property type="term" value="C:plasma membrane"/>
    <property type="evidence" value="ECO:0007669"/>
    <property type="project" value="TreeGrafter"/>
</dbReference>
<dbReference type="InterPro" id="IPR036138">
    <property type="entry name" value="PBP_dimer_sf"/>
</dbReference>
<accession>A0A0G1CB50</accession>
<dbReference type="InterPro" id="IPR012338">
    <property type="entry name" value="Beta-lactam/transpept-like"/>
</dbReference>
<evidence type="ECO:0000259" key="3">
    <source>
        <dbReference type="Pfam" id="PF00905"/>
    </source>
</evidence>
<reference evidence="5 6" key="1">
    <citation type="journal article" date="2015" name="Nature">
        <title>rRNA introns, odd ribosomes, and small enigmatic genomes across a large radiation of phyla.</title>
        <authorList>
            <person name="Brown C.T."/>
            <person name="Hug L.A."/>
            <person name="Thomas B.C."/>
            <person name="Sharon I."/>
            <person name="Castelle C.J."/>
            <person name="Singh A."/>
            <person name="Wilkins M.J."/>
            <person name="Williams K.H."/>
            <person name="Banfield J.F."/>
        </authorList>
    </citation>
    <scope>NUCLEOTIDE SEQUENCE [LARGE SCALE GENOMIC DNA]</scope>
</reference>
<keyword evidence="2" id="KW-0472">Membrane</keyword>
<name>A0A0G1CB50_9BACT</name>
<dbReference type="Pfam" id="PF03717">
    <property type="entry name" value="PBP_dimer"/>
    <property type="match status" value="1"/>
</dbReference>
<comment type="caution">
    <text evidence="5">The sequence shown here is derived from an EMBL/GenBank/DDBJ whole genome shotgun (WGS) entry which is preliminary data.</text>
</comment>
<dbReference type="GO" id="GO:0008658">
    <property type="term" value="F:penicillin binding"/>
    <property type="evidence" value="ECO:0007669"/>
    <property type="project" value="InterPro"/>
</dbReference>
<dbReference type="GO" id="GO:0051301">
    <property type="term" value="P:cell division"/>
    <property type="evidence" value="ECO:0007669"/>
    <property type="project" value="UniProtKB-KW"/>
</dbReference>
<feature type="domain" description="Penicillin-binding protein dimerisation" evidence="4">
    <location>
        <begin position="48"/>
        <end position="195"/>
    </location>
</feature>
<evidence type="ECO:0000256" key="2">
    <source>
        <dbReference type="ARBA" id="ARBA00023136"/>
    </source>
</evidence>
<gene>
    <name evidence="5" type="ORF">UV58_C0004G0068</name>
</gene>
<organism evidence="5 6">
    <name type="scientific">Candidatus Wolfebacteria bacterium GW2011_GWC1_43_10</name>
    <dbReference type="NCBI Taxonomy" id="1619011"/>
    <lineage>
        <taxon>Bacteria</taxon>
        <taxon>Candidatus Wolfeibacteriota</taxon>
    </lineage>
</organism>
<feature type="domain" description="Penicillin-binding protein transpeptidase" evidence="3">
    <location>
        <begin position="229"/>
        <end position="519"/>
    </location>
</feature>
<dbReference type="SUPFAM" id="SSF56601">
    <property type="entry name" value="beta-lactamase/transpeptidase-like"/>
    <property type="match status" value="1"/>
</dbReference>
<evidence type="ECO:0000256" key="1">
    <source>
        <dbReference type="ARBA" id="ARBA00004370"/>
    </source>
</evidence>
<dbReference type="Gene3D" id="3.90.1310.10">
    <property type="entry name" value="Penicillin-binding protein 2a (Domain 2)"/>
    <property type="match status" value="1"/>
</dbReference>
<dbReference type="InterPro" id="IPR050515">
    <property type="entry name" value="Beta-lactam/transpept"/>
</dbReference>
<dbReference type="InterPro" id="IPR005311">
    <property type="entry name" value="PBP_dimer"/>
</dbReference>
<keyword evidence="5" id="KW-0328">Glycosyltransferase</keyword>
<dbReference type="Proteomes" id="UP000034810">
    <property type="component" value="Unassembled WGS sequence"/>
</dbReference>
<dbReference type="AlphaFoldDB" id="A0A0G1CB50"/>
<keyword evidence="5" id="KW-0808">Transferase</keyword>
<dbReference type="Gene3D" id="3.30.450.330">
    <property type="match status" value="1"/>
</dbReference>
<proteinExistence type="predicted"/>